<comment type="similarity">
    <text evidence="1">Belongs to the membrane fusion protein (MFP) (TC 8.A.1) family.</text>
</comment>
<feature type="chain" id="PRO_5045143583" evidence="3">
    <location>
        <begin position="34"/>
        <end position="306"/>
    </location>
</feature>
<evidence type="ECO:0000256" key="2">
    <source>
        <dbReference type="SAM" id="Coils"/>
    </source>
</evidence>
<evidence type="ECO:0000313" key="6">
    <source>
        <dbReference type="Proteomes" id="UP001597322"/>
    </source>
</evidence>
<protein>
    <submittedName>
        <fullName evidence="5">HlyD family secretion protein</fullName>
    </submittedName>
</protein>
<proteinExistence type="inferred from homology"/>
<dbReference type="PANTHER" id="PTHR30469:SF38">
    <property type="entry name" value="HLYD FAMILY SECRETION PROTEIN"/>
    <property type="match status" value="1"/>
</dbReference>
<evidence type="ECO:0000256" key="1">
    <source>
        <dbReference type="ARBA" id="ARBA00009477"/>
    </source>
</evidence>
<accession>A0ABW4M830</accession>
<dbReference type="Pfam" id="PF25917">
    <property type="entry name" value="BSH_RND"/>
    <property type="match status" value="1"/>
</dbReference>
<name>A0ABW4M830_9HYPH</name>
<reference evidence="6" key="1">
    <citation type="journal article" date="2019" name="Int. J. Syst. Evol. Microbiol.">
        <title>The Global Catalogue of Microorganisms (GCM) 10K type strain sequencing project: providing services to taxonomists for standard genome sequencing and annotation.</title>
        <authorList>
            <consortium name="The Broad Institute Genomics Platform"/>
            <consortium name="The Broad Institute Genome Sequencing Center for Infectious Disease"/>
            <person name="Wu L."/>
            <person name="Ma J."/>
        </authorList>
    </citation>
    <scope>NUCLEOTIDE SEQUENCE [LARGE SCALE GENOMIC DNA]</scope>
    <source>
        <strain evidence="6">CG52</strain>
    </source>
</reference>
<dbReference type="Proteomes" id="UP001597322">
    <property type="component" value="Unassembled WGS sequence"/>
</dbReference>
<dbReference type="PANTHER" id="PTHR30469">
    <property type="entry name" value="MULTIDRUG RESISTANCE PROTEIN MDTA"/>
    <property type="match status" value="1"/>
</dbReference>
<feature type="domain" description="Multidrug resistance protein MdtA-like barrel-sandwich hybrid" evidence="4">
    <location>
        <begin position="70"/>
        <end position="216"/>
    </location>
</feature>
<sequence>MKRLRPTHKSLVTISTASILALCLLWFSALAPSAEEDGDSADPVGPPILAAARGVVDVQGGLLRMTSPRDGIVASVLVREGDQVKAGDVMATLDNRQEVLSANIAAEEVVQAEEHYRLLEMKMKALSRQADRMKRAAAGDAVSSQALDEALFAKDNLAGELKVAASVLAASKMRRDIANREVEIRTIRAPVDGFIIRQSIKVGEFAAANSPLEIFTLLPDGQKIVRAEIPEQFLDKVKPGVPVELLAEDRTGQTFQGQISRISPVLMQASGTSGDRNDIRTATSIVLVSQDAPFRVGQRVIIRVYK</sequence>
<comment type="caution">
    <text evidence="5">The sequence shown here is derived from an EMBL/GenBank/DDBJ whole genome shotgun (WGS) entry which is preliminary data.</text>
</comment>
<dbReference type="EMBL" id="JBHUEQ010000035">
    <property type="protein sequence ID" value="MFD1747334.1"/>
    <property type="molecule type" value="Genomic_DNA"/>
</dbReference>
<dbReference type="NCBIfam" id="TIGR01730">
    <property type="entry name" value="RND_mfp"/>
    <property type="match status" value="1"/>
</dbReference>
<dbReference type="RefSeq" id="WP_377404424.1">
    <property type="nucleotide sequence ID" value="NZ_JBHUEQ010000035.1"/>
</dbReference>
<dbReference type="Gene3D" id="1.10.287.470">
    <property type="entry name" value="Helix hairpin bin"/>
    <property type="match status" value="1"/>
</dbReference>
<evidence type="ECO:0000259" key="4">
    <source>
        <dbReference type="Pfam" id="PF25917"/>
    </source>
</evidence>
<dbReference type="Gene3D" id="2.40.30.170">
    <property type="match status" value="1"/>
</dbReference>
<evidence type="ECO:0000313" key="5">
    <source>
        <dbReference type="EMBL" id="MFD1747334.1"/>
    </source>
</evidence>
<keyword evidence="6" id="KW-1185">Reference proteome</keyword>
<dbReference type="InterPro" id="IPR006143">
    <property type="entry name" value="RND_pump_MFP"/>
</dbReference>
<dbReference type="Gene3D" id="2.40.50.100">
    <property type="match status" value="1"/>
</dbReference>
<dbReference type="SUPFAM" id="SSF111369">
    <property type="entry name" value="HlyD-like secretion proteins"/>
    <property type="match status" value="1"/>
</dbReference>
<keyword evidence="3" id="KW-0732">Signal</keyword>
<feature type="signal peptide" evidence="3">
    <location>
        <begin position="1"/>
        <end position="33"/>
    </location>
</feature>
<organism evidence="5 6">
    <name type="scientific">Rhizobium helianthi</name>
    <dbReference type="NCBI Taxonomy" id="1132695"/>
    <lineage>
        <taxon>Bacteria</taxon>
        <taxon>Pseudomonadati</taxon>
        <taxon>Pseudomonadota</taxon>
        <taxon>Alphaproteobacteria</taxon>
        <taxon>Hyphomicrobiales</taxon>
        <taxon>Rhizobiaceae</taxon>
        <taxon>Rhizobium/Agrobacterium group</taxon>
        <taxon>Rhizobium</taxon>
    </lineage>
</organism>
<evidence type="ECO:0000256" key="3">
    <source>
        <dbReference type="SAM" id="SignalP"/>
    </source>
</evidence>
<gene>
    <name evidence="5" type="ORF">ACFSE1_17825</name>
</gene>
<keyword evidence="2" id="KW-0175">Coiled coil</keyword>
<dbReference type="InterPro" id="IPR058625">
    <property type="entry name" value="MdtA-like_BSH"/>
</dbReference>
<feature type="coiled-coil region" evidence="2">
    <location>
        <begin position="109"/>
        <end position="136"/>
    </location>
</feature>